<evidence type="ECO:0008006" key="3">
    <source>
        <dbReference type="Google" id="ProtNLM"/>
    </source>
</evidence>
<name>A0ABN8JIC3_9HYPH</name>
<organism evidence="1 2">
    <name type="scientific">Mesorhizobium escarrei</name>
    <dbReference type="NCBI Taxonomy" id="666018"/>
    <lineage>
        <taxon>Bacteria</taxon>
        <taxon>Pseudomonadati</taxon>
        <taxon>Pseudomonadota</taxon>
        <taxon>Alphaproteobacteria</taxon>
        <taxon>Hyphomicrobiales</taxon>
        <taxon>Phyllobacteriaceae</taxon>
        <taxon>Mesorhizobium</taxon>
    </lineage>
</organism>
<protein>
    <recommendedName>
        <fullName evidence="3">Transposase</fullName>
    </recommendedName>
</protein>
<comment type="caution">
    <text evidence="1">The sequence shown here is derived from an EMBL/GenBank/DDBJ whole genome shotgun (WGS) entry which is preliminary data.</text>
</comment>
<dbReference type="Proteomes" id="UP001153050">
    <property type="component" value="Unassembled WGS sequence"/>
</dbReference>
<evidence type="ECO:0000313" key="2">
    <source>
        <dbReference type="Proteomes" id="UP001153050"/>
    </source>
</evidence>
<proteinExistence type="predicted"/>
<evidence type="ECO:0000313" key="1">
    <source>
        <dbReference type="EMBL" id="CAH2397858.1"/>
    </source>
</evidence>
<gene>
    <name evidence="1" type="ORF">MES5069_180127</name>
</gene>
<dbReference type="EMBL" id="CAKXZT010000090">
    <property type="protein sequence ID" value="CAH2397858.1"/>
    <property type="molecule type" value="Genomic_DNA"/>
</dbReference>
<accession>A0ABN8JIC3</accession>
<reference evidence="1 2" key="1">
    <citation type="submission" date="2022-03" db="EMBL/GenBank/DDBJ databases">
        <authorList>
            <person name="Brunel B."/>
        </authorList>
    </citation>
    <scope>NUCLEOTIDE SEQUENCE [LARGE SCALE GENOMIC DNA]</scope>
    <source>
        <strain evidence="1">STM5069sample</strain>
    </source>
</reference>
<keyword evidence="2" id="KW-1185">Reference proteome</keyword>
<sequence length="75" mass="8261">MWGDSAAGACYRFRENGNTPLRAAWTRAENYLSAVRPSFPTSNARTAATRVKTAPAVLAGMVHLSMRTLQIFKNM</sequence>